<evidence type="ECO:0000256" key="6">
    <source>
        <dbReference type="ARBA" id="ARBA00023204"/>
    </source>
</evidence>
<dbReference type="SMART" id="SM00478">
    <property type="entry name" value="ENDO3c"/>
    <property type="match status" value="1"/>
</dbReference>
<dbReference type="Pfam" id="PF00730">
    <property type="entry name" value="HhH-GPD"/>
    <property type="match status" value="1"/>
</dbReference>
<evidence type="ECO:0000256" key="2">
    <source>
        <dbReference type="ARBA" id="ARBA00010679"/>
    </source>
</evidence>
<evidence type="ECO:0000256" key="10">
    <source>
        <dbReference type="ARBA" id="ARBA00023295"/>
    </source>
</evidence>
<comment type="similarity">
    <text evidence="2">Belongs to the type-1 OGG1 family.</text>
</comment>
<keyword evidence="8" id="KW-0539">Nucleus</keyword>
<dbReference type="PANTHER" id="PTHR10242:SF2">
    <property type="entry name" value="N-GLYCOSYLASE_DNA LYASE"/>
    <property type="match status" value="1"/>
</dbReference>
<keyword evidence="6" id="KW-0234">DNA repair</keyword>
<dbReference type="Gene3D" id="1.10.340.30">
    <property type="entry name" value="Hypothetical protein, domain 2"/>
    <property type="match status" value="1"/>
</dbReference>
<keyword evidence="7" id="KW-0456">Lyase</keyword>
<feature type="compositionally biased region" description="Basic residues" evidence="12">
    <location>
        <begin position="298"/>
        <end position="307"/>
    </location>
</feature>
<evidence type="ECO:0000256" key="12">
    <source>
        <dbReference type="SAM" id="MobiDB-lite"/>
    </source>
</evidence>
<dbReference type="GO" id="GO:0034039">
    <property type="term" value="F:8-oxo-7,8-dihydroguanine DNA N-glycosylase activity"/>
    <property type="evidence" value="ECO:0007669"/>
    <property type="project" value="TreeGrafter"/>
</dbReference>
<evidence type="ECO:0000256" key="7">
    <source>
        <dbReference type="ARBA" id="ARBA00023239"/>
    </source>
</evidence>
<dbReference type="EC" id="4.2.99.18" evidence="3"/>
<dbReference type="PANTHER" id="PTHR10242">
    <property type="entry name" value="8-OXOGUANINE DNA GLYCOSYLASE"/>
    <property type="match status" value="1"/>
</dbReference>
<evidence type="ECO:0000256" key="1">
    <source>
        <dbReference type="ARBA" id="ARBA00004123"/>
    </source>
</evidence>
<dbReference type="InterPro" id="IPR003265">
    <property type="entry name" value="HhH-GPD_domain"/>
</dbReference>
<dbReference type="Proteomes" id="UP001230188">
    <property type="component" value="Unassembled WGS sequence"/>
</dbReference>
<dbReference type="InterPro" id="IPR052054">
    <property type="entry name" value="Oxidative_DNA_repair_enzyme"/>
</dbReference>
<dbReference type="EMBL" id="JAQMWT010000317">
    <property type="protein sequence ID" value="KAJ8605146.1"/>
    <property type="molecule type" value="Genomic_DNA"/>
</dbReference>
<comment type="subcellular location">
    <subcellularLocation>
        <location evidence="1">Nucleus</location>
    </subcellularLocation>
</comment>
<evidence type="ECO:0000256" key="5">
    <source>
        <dbReference type="ARBA" id="ARBA00022801"/>
    </source>
</evidence>
<dbReference type="GO" id="GO:0006289">
    <property type="term" value="P:nucleotide-excision repair"/>
    <property type="evidence" value="ECO:0007669"/>
    <property type="project" value="InterPro"/>
</dbReference>
<evidence type="ECO:0000259" key="13">
    <source>
        <dbReference type="SMART" id="SM00478"/>
    </source>
</evidence>
<name>A0AAD7XMY8_9STRA</name>
<dbReference type="Gene3D" id="1.10.1670.10">
    <property type="entry name" value="Helix-hairpin-Helix base-excision DNA repair enzymes (C-terminal)"/>
    <property type="match status" value="1"/>
</dbReference>
<organism evidence="14 15">
    <name type="scientific">Chrysophaeum taylorii</name>
    <dbReference type="NCBI Taxonomy" id="2483200"/>
    <lineage>
        <taxon>Eukaryota</taxon>
        <taxon>Sar</taxon>
        <taxon>Stramenopiles</taxon>
        <taxon>Ochrophyta</taxon>
        <taxon>Pelagophyceae</taxon>
        <taxon>Pelagomonadales</taxon>
        <taxon>Pelagomonadaceae</taxon>
        <taxon>Chrysophaeum</taxon>
    </lineage>
</organism>
<dbReference type="Pfam" id="PF07934">
    <property type="entry name" value="OGG_N"/>
    <property type="match status" value="1"/>
</dbReference>
<accession>A0AAD7XMY8</accession>
<dbReference type="GO" id="GO:0003684">
    <property type="term" value="F:damaged DNA binding"/>
    <property type="evidence" value="ECO:0007669"/>
    <property type="project" value="InterPro"/>
</dbReference>
<evidence type="ECO:0000313" key="14">
    <source>
        <dbReference type="EMBL" id="KAJ8605146.1"/>
    </source>
</evidence>
<dbReference type="CDD" id="cd00056">
    <property type="entry name" value="ENDO3c"/>
    <property type="match status" value="1"/>
</dbReference>
<keyword evidence="9" id="KW-0511">Multifunctional enzyme</keyword>
<keyword evidence="10" id="KW-0326">Glycosidase</keyword>
<dbReference type="GO" id="GO:0005634">
    <property type="term" value="C:nucleus"/>
    <property type="evidence" value="ECO:0007669"/>
    <property type="project" value="UniProtKB-SubCell"/>
</dbReference>
<dbReference type="InterPro" id="IPR011257">
    <property type="entry name" value="DNA_glycosylase"/>
</dbReference>
<evidence type="ECO:0000256" key="4">
    <source>
        <dbReference type="ARBA" id="ARBA00022763"/>
    </source>
</evidence>
<evidence type="ECO:0000256" key="11">
    <source>
        <dbReference type="ARBA" id="ARBA00044632"/>
    </source>
</evidence>
<keyword evidence="15" id="KW-1185">Reference proteome</keyword>
<feature type="compositionally biased region" description="Low complexity" evidence="12">
    <location>
        <begin position="282"/>
        <end position="294"/>
    </location>
</feature>
<evidence type="ECO:0000256" key="8">
    <source>
        <dbReference type="ARBA" id="ARBA00023242"/>
    </source>
</evidence>
<dbReference type="InterPro" id="IPR012904">
    <property type="entry name" value="OGG_N"/>
</dbReference>
<keyword evidence="5" id="KW-0378">Hydrolase</keyword>
<comment type="catalytic activity">
    <reaction evidence="11">
        <text>2'-deoxyribonucleotide-(2'-deoxyribose 5'-phosphate)-2'-deoxyribonucleotide-DNA = a 3'-end 2'-deoxyribonucleotide-(2,3-dehydro-2,3-deoxyribose 5'-phosphate)-DNA + a 5'-end 5'-phospho-2'-deoxyribonucleoside-DNA + H(+)</text>
        <dbReference type="Rhea" id="RHEA:66592"/>
        <dbReference type="Rhea" id="RHEA-COMP:13180"/>
        <dbReference type="Rhea" id="RHEA-COMP:16897"/>
        <dbReference type="Rhea" id="RHEA-COMP:17067"/>
        <dbReference type="ChEBI" id="CHEBI:15378"/>
        <dbReference type="ChEBI" id="CHEBI:136412"/>
        <dbReference type="ChEBI" id="CHEBI:157695"/>
        <dbReference type="ChEBI" id="CHEBI:167181"/>
        <dbReference type="EC" id="4.2.99.18"/>
    </reaction>
</comment>
<feature type="domain" description="HhH-GPD" evidence="13">
    <location>
        <begin position="64"/>
        <end position="233"/>
    </location>
</feature>
<dbReference type="SUPFAM" id="SSF55945">
    <property type="entry name" value="TATA-box binding protein-like"/>
    <property type="match status" value="1"/>
</dbReference>
<dbReference type="AlphaFoldDB" id="A0AAD7XMY8"/>
<evidence type="ECO:0000256" key="3">
    <source>
        <dbReference type="ARBA" id="ARBA00012720"/>
    </source>
</evidence>
<comment type="caution">
    <text evidence="14">The sequence shown here is derived from an EMBL/GenBank/DDBJ whole genome shotgun (WGS) entry which is preliminary data.</text>
</comment>
<feature type="region of interest" description="Disordered" evidence="12">
    <location>
        <begin position="274"/>
        <end position="332"/>
    </location>
</feature>
<dbReference type="InterPro" id="IPR023170">
    <property type="entry name" value="HhH_base_excis_C"/>
</dbReference>
<reference evidence="14" key="1">
    <citation type="submission" date="2023-01" db="EMBL/GenBank/DDBJ databases">
        <title>Metagenome sequencing of chrysophaentin producing Chrysophaeum taylorii.</title>
        <authorList>
            <person name="Davison J."/>
            <person name="Bewley C."/>
        </authorList>
    </citation>
    <scope>NUCLEOTIDE SEQUENCE</scope>
    <source>
        <strain evidence="14">NIES-1699</strain>
    </source>
</reference>
<dbReference type="SUPFAM" id="SSF48150">
    <property type="entry name" value="DNA-glycosylase"/>
    <property type="match status" value="1"/>
</dbReference>
<dbReference type="GO" id="GO:0140078">
    <property type="term" value="F:class I DNA-(apurinic or apyrimidinic site) endonuclease activity"/>
    <property type="evidence" value="ECO:0007669"/>
    <property type="project" value="UniProtKB-EC"/>
</dbReference>
<sequence>MKGDEDDEAVVRGLREYFQVSETLEPLYARWAGCDPRMAEVAAAIEGARVIRQDPVECLTAFICSSNNNIPRITLMLRRLRERFGTRLCEGVHAFPTLEALAAANEADLRDLGFGYRAPYVVATARLALEKGGRDYLLGLRGQPRLDVQTRLLEFKGVGRKVADCVALFSLDIADAIPVDTHVWRLARRDFDPTLQDVRSLTPAVYERVGDLFRDRFGDRAGWAHSLLFAAELPAFEPKLPAALVKDMRDFKAYEKRLNKEHRADVAAMKKNDEAAADEDAVPPAAATTTIKPASTPPRRKKQHRVVIKPIDEDQTLATPPTPKRSRRGRQS</sequence>
<dbReference type="GO" id="GO:0006285">
    <property type="term" value="P:base-excision repair, AP site formation"/>
    <property type="evidence" value="ECO:0007669"/>
    <property type="project" value="TreeGrafter"/>
</dbReference>
<proteinExistence type="inferred from homology"/>
<dbReference type="FunFam" id="1.10.1670.10:FF:000005">
    <property type="entry name" value="N-glycosylase/DNA lyase OGG1"/>
    <property type="match status" value="1"/>
</dbReference>
<protein>
    <recommendedName>
        <fullName evidence="3">DNA-(apurinic or apyrimidinic site) lyase</fullName>
        <ecNumber evidence="3">4.2.99.18</ecNumber>
    </recommendedName>
</protein>
<gene>
    <name evidence="14" type="ORF">CTAYLR_000486</name>
</gene>
<evidence type="ECO:0000313" key="15">
    <source>
        <dbReference type="Proteomes" id="UP001230188"/>
    </source>
</evidence>
<evidence type="ECO:0000256" key="9">
    <source>
        <dbReference type="ARBA" id="ARBA00023268"/>
    </source>
</evidence>
<keyword evidence="4" id="KW-0227">DNA damage</keyword>